<geneLocation type="plasmid" evidence="1 2">
    <name>bgla_1p</name>
</geneLocation>
<dbReference type="Proteomes" id="UP000008316">
    <property type="component" value="Plasmid bgla_1p"/>
</dbReference>
<dbReference type="EMBL" id="CP002601">
    <property type="protein sequence ID" value="AEA65459.1"/>
    <property type="molecule type" value="Genomic_DNA"/>
</dbReference>
<name>F2LRG5_BURGS</name>
<dbReference type="InterPro" id="IPR027417">
    <property type="entry name" value="P-loop_NTPase"/>
</dbReference>
<dbReference type="SUPFAM" id="SSF52540">
    <property type="entry name" value="P-loop containing nucleoside triphosphate hydrolases"/>
    <property type="match status" value="1"/>
</dbReference>
<protein>
    <recommendedName>
        <fullName evidence="3">ATP-binding protein</fullName>
    </recommendedName>
</protein>
<evidence type="ECO:0008006" key="3">
    <source>
        <dbReference type="Google" id="ProtNLM"/>
    </source>
</evidence>
<keyword evidence="2" id="KW-1185">Reference proteome</keyword>
<reference evidence="1 2" key="1">
    <citation type="journal article" date="2011" name="J. Bacteriol.">
        <title>Complete genome sequence of Burkholderia gladioli BSR3.</title>
        <authorList>
            <person name="Seo Y.S."/>
            <person name="Lim J."/>
            <person name="Choi B.S."/>
            <person name="Kim H."/>
            <person name="Goo E."/>
            <person name="Lee B."/>
            <person name="Lim J.S."/>
            <person name="Choi I.Y."/>
            <person name="Moon J.S."/>
            <person name="Kim J."/>
            <person name="Hwang I."/>
        </authorList>
    </citation>
    <scope>NUCLEOTIDE SEQUENCE [LARGE SCALE GENOMIC DNA]</scope>
    <source>
        <strain evidence="2">BSR3</strain>
    </source>
</reference>
<proteinExistence type="predicted"/>
<sequence length="209" mass="23341">MIYSAESLAQRRYGSASRIGQFQTFASTGYIDDNCRSQIAKAELMHLNPDHYLQTDAGRVFTAERNAAAWERLYTELSAALLTRRRPIVMVIGVQGAGKSTRTKQWALESNETIYVDSTFATVDRRSRVLAIAKAAGVSVSAVWVKVDLKTALRRNRSRPADEIVPDDAVKNVFKIFEPPSLCEGFCEVVILDDDFDYAMPLGDRLVDN</sequence>
<keyword evidence="1" id="KW-0614">Plasmid</keyword>
<dbReference type="Gene3D" id="3.40.50.300">
    <property type="entry name" value="P-loop containing nucleotide triphosphate hydrolases"/>
    <property type="match status" value="1"/>
</dbReference>
<gene>
    <name evidence="1" type="ordered locus">bgla_1p0540</name>
</gene>
<organism evidence="1 2">
    <name type="scientific">Burkholderia gladioli (strain BSR3)</name>
    <dbReference type="NCBI Taxonomy" id="999541"/>
    <lineage>
        <taxon>Bacteria</taxon>
        <taxon>Pseudomonadati</taxon>
        <taxon>Pseudomonadota</taxon>
        <taxon>Betaproteobacteria</taxon>
        <taxon>Burkholderiales</taxon>
        <taxon>Burkholderiaceae</taxon>
        <taxon>Burkholderia</taxon>
    </lineage>
</organism>
<dbReference type="KEGG" id="bgd:bgla_1p0540"/>
<evidence type="ECO:0000313" key="1">
    <source>
        <dbReference type="EMBL" id="AEA65459.1"/>
    </source>
</evidence>
<dbReference type="Pfam" id="PF13671">
    <property type="entry name" value="AAA_33"/>
    <property type="match status" value="1"/>
</dbReference>
<dbReference type="HOGENOM" id="CLU_114007_0_0_4"/>
<evidence type="ECO:0000313" key="2">
    <source>
        <dbReference type="Proteomes" id="UP000008316"/>
    </source>
</evidence>
<accession>F2LRG5</accession>
<dbReference type="AlphaFoldDB" id="F2LRG5"/>